<dbReference type="InterPro" id="IPR027831">
    <property type="entry name" value="DUF4485"/>
</dbReference>
<dbReference type="eggNOG" id="ENOG502RTM7">
    <property type="taxonomic scope" value="Eukaryota"/>
</dbReference>
<feature type="region of interest" description="Disordered" evidence="1">
    <location>
        <begin position="1"/>
        <end position="111"/>
    </location>
</feature>
<dbReference type="InParanoid" id="B3M5C7"/>
<feature type="compositionally biased region" description="Basic and acidic residues" evidence="1">
    <location>
        <begin position="23"/>
        <end position="99"/>
    </location>
</feature>
<protein>
    <recommendedName>
        <fullName evidence="2">DUF4485 domain-containing protein</fullName>
    </recommendedName>
</protein>
<dbReference type="Pfam" id="PF14846">
    <property type="entry name" value="DUF4485"/>
    <property type="match status" value="1"/>
</dbReference>
<evidence type="ECO:0000313" key="4">
    <source>
        <dbReference type="Proteomes" id="UP000007801"/>
    </source>
</evidence>
<dbReference type="HOGENOM" id="CLU_1103744_0_0_1"/>
<feature type="compositionally biased region" description="Polar residues" evidence="1">
    <location>
        <begin position="1"/>
        <end position="17"/>
    </location>
</feature>
<dbReference type="Proteomes" id="UP000007801">
    <property type="component" value="Unassembled WGS sequence"/>
</dbReference>
<evidence type="ECO:0000259" key="2">
    <source>
        <dbReference type="Pfam" id="PF14846"/>
    </source>
</evidence>
<dbReference type="EMBL" id="CH902618">
    <property type="protein sequence ID" value="EDV40632.2"/>
    <property type="molecule type" value="Genomic_DNA"/>
</dbReference>
<organism evidence="3 4">
    <name type="scientific">Drosophila ananassae</name>
    <name type="common">Fruit fly</name>
    <dbReference type="NCBI Taxonomy" id="7217"/>
    <lineage>
        <taxon>Eukaryota</taxon>
        <taxon>Metazoa</taxon>
        <taxon>Ecdysozoa</taxon>
        <taxon>Arthropoda</taxon>
        <taxon>Hexapoda</taxon>
        <taxon>Insecta</taxon>
        <taxon>Pterygota</taxon>
        <taxon>Neoptera</taxon>
        <taxon>Endopterygota</taxon>
        <taxon>Diptera</taxon>
        <taxon>Brachycera</taxon>
        <taxon>Muscomorpha</taxon>
        <taxon>Ephydroidea</taxon>
        <taxon>Drosophilidae</taxon>
        <taxon>Drosophila</taxon>
        <taxon>Sophophora</taxon>
    </lineage>
</organism>
<proteinExistence type="predicted"/>
<gene>
    <name evidence="3" type="primary">Dana\GF10601</name>
    <name evidence="3" type="synonym">dana_GLEANR_10555</name>
    <name evidence="3" type="ORF">GF10601</name>
</gene>
<feature type="domain" description="DUF4485" evidence="2">
    <location>
        <begin position="116"/>
        <end position="196"/>
    </location>
</feature>
<name>B3M5C7_DROAN</name>
<dbReference type="AlphaFoldDB" id="B3M5C7"/>
<accession>B3M5C7</accession>
<dbReference type="OrthoDB" id="6599871at2759"/>
<reference evidence="3 4" key="1">
    <citation type="journal article" date="2007" name="Nature">
        <title>Evolution of genes and genomes on the Drosophila phylogeny.</title>
        <authorList>
            <consortium name="Drosophila 12 Genomes Consortium"/>
            <person name="Clark A.G."/>
            <person name="Eisen M.B."/>
            <person name="Smith D.R."/>
            <person name="Bergman C.M."/>
            <person name="Oliver B."/>
            <person name="Markow T.A."/>
            <person name="Kaufman T.C."/>
            <person name="Kellis M."/>
            <person name="Gelbart W."/>
            <person name="Iyer V.N."/>
            <person name="Pollard D.A."/>
            <person name="Sackton T.B."/>
            <person name="Larracuente A.M."/>
            <person name="Singh N.D."/>
            <person name="Abad J.P."/>
            <person name="Abt D.N."/>
            <person name="Adryan B."/>
            <person name="Aguade M."/>
            <person name="Akashi H."/>
            <person name="Anderson W.W."/>
            <person name="Aquadro C.F."/>
            <person name="Ardell D.H."/>
            <person name="Arguello R."/>
            <person name="Artieri C.G."/>
            <person name="Barbash D.A."/>
            <person name="Barker D."/>
            <person name="Barsanti P."/>
            <person name="Batterham P."/>
            <person name="Batzoglou S."/>
            <person name="Begun D."/>
            <person name="Bhutkar A."/>
            <person name="Blanco E."/>
            <person name="Bosak S.A."/>
            <person name="Bradley R.K."/>
            <person name="Brand A.D."/>
            <person name="Brent M.R."/>
            <person name="Brooks A.N."/>
            <person name="Brown R.H."/>
            <person name="Butlin R.K."/>
            <person name="Caggese C."/>
            <person name="Calvi B.R."/>
            <person name="Bernardo de Carvalho A."/>
            <person name="Caspi A."/>
            <person name="Castrezana S."/>
            <person name="Celniker S.E."/>
            <person name="Chang J.L."/>
            <person name="Chapple C."/>
            <person name="Chatterji S."/>
            <person name="Chinwalla A."/>
            <person name="Civetta A."/>
            <person name="Clifton S.W."/>
            <person name="Comeron J.M."/>
            <person name="Costello J.C."/>
            <person name="Coyne J.A."/>
            <person name="Daub J."/>
            <person name="David R.G."/>
            <person name="Delcher A.L."/>
            <person name="Delehaunty K."/>
            <person name="Do C.B."/>
            <person name="Ebling H."/>
            <person name="Edwards K."/>
            <person name="Eickbush T."/>
            <person name="Evans J.D."/>
            <person name="Filipski A."/>
            <person name="Findeiss S."/>
            <person name="Freyhult E."/>
            <person name="Fulton L."/>
            <person name="Fulton R."/>
            <person name="Garcia A.C."/>
            <person name="Gardiner A."/>
            <person name="Garfield D.A."/>
            <person name="Garvin B.E."/>
            <person name="Gibson G."/>
            <person name="Gilbert D."/>
            <person name="Gnerre S."/>
            <person name="Godfrey J."/>
            <person name="Good R."/>
            <person name="Gotea V."/>
            <person name="Gravely B."/>
            <person name="Greenberg A.J."/>
            <person name="Griffiths-Jones S."/>
            <person name="Gross S."/>
            <person name="Guigo R."/>
            <person name="Gustafson E.A."/>
            <person name="Haerty W."/>
            <person name="Hahn M.W."/>
            <person name="Halligan D.L."/>
            <person name="Halpern A.L."/>
            <person name="Halter G.M."/>
            <person name="Han M.V."/>
            <person name="Heger A."/>
            <person name="Hillier L."/>
            <person name="Hinrichs A.S."/>
            <person name="Holmes I."/>
            <person name="Hoskins R.A."/>
            <person name="Hubisz M.J."/>
            <person name="Hultmark D."/>
            <person name="Huntley M.A."/>
            <person name="Jaffe D.B."/>
            <person name="Jagadeeshan S."/>
            <person name="Jeck W.R."/>
            <person name="Johnson J."/>
            <person name="Jones C.D."/>
            <person name="Jordan W.C."/>
            <person name="Karpen G.H."/>
            <person name="Kataoka E."/>
            <person name="Keightley P.D."/>
            <person name="Kheradpour P."/>
            <person name="Kirkness E.F."/>
            <person name="Koerich L.B."/>
            <person name="Kristiansen K."/>
            <person name="Kudrna D."/>
            <person name="Kulathinal R.J."/>
            <person name="Kumar S."/>
            <person name="Kwok R."/>
            <person name="Lander E."/>
            <person name="Langley C.H."/>
            <person name="Lapoint R."/>
            <person name="Lazzaro B.P."/>
            <person name="Lee S.J."/>
            <person name="Levesque L."/>
            <person name="Li R."/>
            <person name="Lin C.F."/>
            <person name="Lin M.F."/>
            <person name="Lindblad-Toh K."/>
            <person name="Llopart A."/>
            <person name="Long M."/>
            <person name="Low L."/>
            <person name="Lozovsky E."/>
            <person name="Lu J."/>
            <person name="Luo M."/>
            <person name="Machado C.A."/>
            <person name="Makalowski W."/>
            <person name="Marzo M."/>
            <person name="Matsuda M."/>
            <person name="Matzkin L."/>
            <person name="McAllister B."/>
            <person name="McBride C.S."/>
            <person name="McKernan B."/>
            <person name="McKernan K."/>
            <person name="Mendez-Lago M."/>
            <person name="Minx P."/>
            <person name="Mollenhauer M.U."/>
            <person name="Montooth K."/>
            <person name="Mount S.M."/>
            <person name="Mu X."/>
            <person name="Myers E."/>
            <person name="Negre B."/>
            <person name="Newfeld S."/>
            <person name="Nielsen R."/>
            <person name="Noor M.A."/>
            <person name="O'Grady P."/>
            <person name="Pachter L."/>
            <person name="Papaceit M."/>
            <person name="Parisi M.J."/>
            <person name="Parisi M."/>
            <person name="Parts L."/>
            <person name="Pedersen J.S."/>
            <person name="Pesole G."/>
            <person name="Phillippy A.M."/>
            <person name="Ponting C.P."/>
            <person name="Pop M."/>
            <person name="Porcelli D."/>
            <person name="Powell J.R."/>
            <person name="Prohaska S."/>
            <person name="Pruitt K."/>
            <person name="Puig M."/>
            <person name="Quesneville H."/>
            <person name="Ram K.R."/>
            <person name="Rand D."/>
            <person name="Rasmussen M.D."/>
            <person name="Reed L.K."/>
            <person name="Reenan R."/>
            <person name="Reily A."/>
            <person name="Remington K.A."/>
            <person name="Rieger T.T."/>
            <person name="Ritchie M.G."/>
            <person name="Robin C."/>
            <person name="Rogers Y.H."/>
            <person name="Rohde C."/>
            <person name="Rozas J."/>
            <person name="Rubenfield M.J."/>
            <person name="Ruiz A."/>
            <person name="Russo S."/>
            <person name="Salzberg S.L."/>
            <person name="Sanchez-Gracia A."/>
            <person name="Saranga D.J."/>
            <person name="Sato H."/>
            <person name="Schaeffer S.W."/>
            <person name="Schatz M.C."/>
            <person name="Schlenke T."/>
            <person name="Schwartz R."/>
            <person name="Segarra C."/>
            <person name="Singh R.S."/>
            <person name="Sirot L."/>
            <person name="Sirota M."/>
            <person name="Sisneros N.B."/>
            <person name="Smith C.D."/>
            <person name="Smith T.F."/>
            <person name="Spieth J."/>
            <person name="Stage D.E."/>
            <person name="Stark A."/>
            <person name="Stephan W."/>
            <person name="Strausberg R.L."/>
            <person name="Strempel S."/>
            <person name="Sturgill D."/>
            <person name="Sutton G."/>
            <person name="Sutton G.G."/>
            <person name="Tao W."/>
            <person name="Teichmann S."/>
            <person name="Tobari Y.N."/>
            <person name="Tomimura Y."/>
            <person name="Tsolas J.M."/>
            <person name="Valente V.L."/>
            <person name="Venter E."/>
            <person name="Venter J.C."/>
            <person name="Vicario S."/>
            <person name="Vieira F.G."/>
            <person name="Vilella A.J."/>
            <person name="Villasante A."/>
            <person name="Walenz B."/>
            <person name="Wang J."/>
            <person name="Wasserman M."/>
            <person name="Watts T."/>
            <person name="Wilson D."/>
            <person name="Wilson R.K."/>
            <person name="Wing R.A."/>
            <person name="Wolfner M.F."/>
            <person name="Wong A."/>
            <person name="Wong G.K."/>
            <person name="Wu C.I."/>
            <person name="Wu G."/>
            <person name="Yamamoto D."/>
            <person name="Yang H.P."/>
            <person name="Yang S.P."/>
            <person name="Yorke J.A."/>
            <person name="Yoshida K."/>
            <person name="Zdobnov E."/>
            <person name="Zhang P."/>
            <person name="Zhang Y."/>
            <person name="Zimin A.V."/>
            <person name="Baldwin J."/>
            <person name="Abdouelleil A."/>
            <person name="Abdulkadir J."/>
            <person name="Abebe A."/>
            <person name="Abera B."/>
            <person name="Abreu J."/>
            <person name="Acer S.C."/>
            <person name="Aftuck L."/>
            <person name="Alexander A."/>
            <person name="An P."/>
            <person name="Anderson E."/>
            <person name="Anderson S."/>
            <person name="Arachi H."/>
            <person name="Azer M."/>
            <person name="Bachantsang P."/>
            <person name="Barry A."/>
            <person name="Bayul T."/>
            <person name="Berlin A."/>
            <person name="Bessette D."/>
            <person name="Bloom T."/>
            <person name="Blye J."/>
            <person name="Boguslavskiy L."/>
            <person name="Bonnet C."/>
            <person name="Boukhgalter B."/>
            <person name="Bourzgui I."/>
            <person name="Brown A."/>
            <person name="Cahill P."/>
            <person name="Channer S."/>
            <person name="Cheshatsang Y."/>
            <person name="Chuda L."/>
            <person name="Citroen M."/>
            <person name="Collymore A."/>
            <person name="Cooke P."/>
            <person name="Costello M."/>
            <person name="D'Aco K."/>
            <person name="Daza R."/>
            <person name="De Haan G."/>
            <person name="DeGray S."/>
            <person name="DeMaso C."/>
            <person name="Dhargay N."/>
            <person name="Dooley K."/>
            <person name="Dooley E."/>
            <person name="Doricent M."/>
            <person name="Dorje P."/>
            <person name="Dorjee K."/>
            <person name="Dupes A."/>
            <person name="Elong R."/>
            <person name="Falk J."/>
            <person name="Farina A."/>
            <person name="Faro S."/>
            <person name="Ferguson D."/>
            <person name="Fisher S."/>
            <person name="Foley C.D."/>
            <person name="Franke A."/>
            <person name="Friedrich D."/>
            <person name="Gadbois L."/>
            <person name="Gearin G."/>
            <person name="Gearin C.R."/>
            <person name="Giannoukos G."/>
            <person name="Goode T."/>
            <person name="Graham J."/>
            <person name="Grandbois E."/>
            <person name="Grewal S."/>
            <person name="Gyaltsen K."/>
            <person name="Hafez N."/>
            <person name="Hagos B."/>
            <person name="Hall J."/>
            <person name="Henson C."/>
            <person name="Hollinger A."/>
            <person name="Honan T."/>
            <person name="Huard M.D."/>
            <person name="Hughes L."/>
            <person name="Hurhula B."/>
            <person name="Husby M.E."/>
            <person name="Kamat A."/>
            <person name="Kanga B."/>
            <person name="Kashin S."/>
            <person name="Khazanovich D."/>
            <person name="Kisner P."/>
            <person name="Lance K."/>
            <person name="Lara M."/>
            <person name="Lee W."/>
            <person name="Lennon N."/>
            <person name="Letendre F."/>
            <person name="LeVine R."/>
            <person name="Lipovsky A."/>
            <person name="Liu X."/>
            <person name="Liu J."/>
            <person name="Liu S."/>
            <person name="Lokyitsang T."/>
            <person name="Lokyitsang Y."/>
            <person name="Lubonja R."/>
            <person name="Lui A."/>
            <person name="MacDonald P."/>
            <person name="Magnisalis V."/>
            <person name="Maru K."/>
            <person name="Matthews C."/>
            <person name="McCusker W."/>
            <person name="McDonough S."/>
            <person name="Mehta T."/>
            <person name="Meldrim J."/>
            <person name="Meneus L."/>
            <person name="Mihai O."/>
            <person name="Mihalev A."/>
            <person name="Mihova T."/>
            <person name="Mittelman R."/>
            <person name="Mlenga V."/>
            <person name="Montmayeur A."/>
            <person name="Mulrain L."/>
            <person name="Navidi A."/>
            <person name="Naylor J."/>
            <person name="Negash T."/>
            <person name="Nguyen T."/>
            <person name="Nguyen N."/>
            <person name="Nicol R."/>
            <person name="Norbu C."/>
            <person name="Norbu N."/>
            <person name="Novod N."/>
            <person name="O'Neill B."/>
            <person name="Osman S."/>
            <person name="Markiewicz E."/>
            <person name="Oyono O.L."/>
            <person name="Patti C."/>
            <person name="Phunkhang P."/>
            <person name="Pierre F."/>
            <person name="Priest M."/>
            <person name="Raghuraman S."/>
            <person name="Rege F."/>
            <person name="Reyes R."/>
            <person name="Rise C."/>
            <person name="Rogov P."/>
            <person name="Ross K."/>
            <person name="Ryan E."/>
            <person name="Settipalli S."/>
            <person name="Shea T."/>
            <person name="Sherpa N."/>
            <person name="Shi L."/>
            <person name="Shih D."/>
            <person name="Sparrow T."/>
            <person name="Spaulding J."/>
            <person name="Stalker J."/>
            <person name="Stange-Thomann N."/>
            <person name="Stavropoulos S."/>
            <person name="Stone C."/>
            <person name="Strader C."/>
            <person name="Tesfaye S."/>
            <person name="Thomson T."/>
            <person name="Thoulutsang Y."/>
            <person name="Thoulutsang D."/>
            <person name="Topham K."/>
            <person name="Topping I."/>
            <person name="Tsamla T."/>
            <person name="Vassiliev H."/>
            <person name="Vo A."/>
            <person name="Wangchuk T."/>
            <person name="Wangdi T."/>
            <person name="Weiand M."/>
            <person name="Wilkinson J."/>
            <person name="Wilson A."/>
            <person name="Yadav S."/>
            <person name="Young G."/>
            <person name="Yu Q."/>
            <person name="Zembek L."/>
            <person name="Zhong D."/>
            <person name="Zimmer A."/>
            <person name="Zwirko Z."/>
            <person name="Jaffe D.B."/>
            <person name="Alvarez P."/>
            <person name="Brockman W."/>
            <person name="Butler J."/>
            <person name="Chin C."/>
            <person name="Gnerre S."/>
            <person name="Grabherr M."/>
            <person name="Kleber M."/>
            <person name="Mauceli E."/>
            <person name="MacCallum I."/>
        </authorList>
    </citation>
    <scope>NUCLEOTIDE SEQUENCE [LARGE SCALE GENOMIC DNA]</scope>
    <source>
        <strain evidence="4">Tucson 14024-0371.13</strain>
    </source>
</reference>
<sequence length="254" mass="30131">MFEKSFNMNQKQSNTFQRMFKNMFDDRGRSSAGKSHESREHQKERKDKDQERKREQERKKQEHQKQEKEKDQERQREHEFRSRDKEERKQEKHMHDDSAHMQASFGDSPGEMEKFDLEFDQEMEKFDQKLCQLGVRAKTLATMWKAKLRVKPHSVEEARSRNIIANYLTKCSGEGVFEMEPFNHIPPPLDLVTLRNKMFLTRETTCRAISLNTQKDSNSHLAQLLANSSDGGEFLKELPVPRNGAFFILHMRPN</sequence>
<evidence type="ECO:0000256" key="1">
    <source>
        <dbReference type="SAM" id="MobiDB-lite"/>
    </source>
</evidence>
<keyword evidence="4" id="KW-1185">Reference proteome</keyword>
<evidence type="ECO:0000313" key="3">
    <source>
        <dbReference type="EMBL" id="EDV40632.2"/>
    </source>
</evidence>